<dbReference type="AlphaFoldDB" id="A0A0V0RK59"/>
<name>A0A0V0RK59_9BILA</name>
<dbReference type="Proteomes" id="UP000054630">
    <property type="component" value="Unassembled WGS sequence"/>
</dbReference>
<accession>A0A0V0RK59</accession>
<reference evidence="1 2" key="1">
    <citation type="submission" date="2015-01" db="EMBL/GenBank/DDBJ databases">
        <title>Evolution of Trichinella species and genotypes.</title>
        <authorList>
            <person name="Korhonen P.K."/>
            <person name="Edoardo P."/>
            <person name="Giuseppe L.R."/>
            <person name="Gasser R.B."/>
        </authorList>
    </citation>
    <scope>NUCLEOTIDE SEQUENCE [LARGE SCALE GENOMIC DNA]</scope>
    <source>
        <strain evidence="1">ISS37</strain>
    </source>
</reference>
<evidence type="ECO:0000313" key="1">
    <source>
        <dbReference type="EMBL" id="KRX14791.1"/>
    </source>
</evidence>
<comment type="caution">
    <text evidence="1">The sequence shown here is derived from an EMBL/GenBank/DDBJ whole genome shotgun (WGS) entry which is preliminary data.</text>
</comment>
<protein>
    <submittedName>
        <fullName evidence="1">Uncharacterized protein</fullName>
    </submittedName>
</protein>
<evidence type="ECO:0000313" key="2">
    <source>
        <dbReference type="Proteomes" id="UP000054630"/>
    </source>
</evidence>
<organism evidence="1 2">
    <name type="scientific">Trichinella nelsoni</name>
    <dbReference type="NCBI Taxonomy" id="6336"/>
    <lineage>
        <taxon>Eukaryota</taxon>
        <taxon>Metazoa</taxon>
        <taxon>Ecdysozoa</taxon>
        <taxon>Nematoda</taxon>
        <taxon>Enoplea</taxon>
        <taxon>Dorylaimia</taxon>
        <taxon>Trichinellida</taxon>
        <taxon>Trichinellidae</taxon>
        <taxon>Trichinella</taxon>
    </lineage>
</organism>
<sequence length="104" mass="12355">MIKDEIFRIYDFEFFSNKSNSFKWKESRLKKWKEGFVSEWMIQGNNEFESLITSRACETDRFQKRTNLYDISVSGEGFGTTRSRFSLIGLCPRYFIGPSNLNHN</sequence>
<proteinExistence type="predicted"/>
<keyword evidence="2" id="KW-1185">Reference proteome</keyword>
<dbReference type="OrthoDB" id="10469370at2759"/>
<gene>
    <name evidence="1" type="ORF">T07_1387</name>
</gene>
<dbReference type="EMBL" id="JYDL01000150">
    <property type="protein sequence ID" value="KRX14791.1"/>
    <property type="molecule type" value="Genomic_DNA"/>
</dbReference>